<proteinExistence type="predicted"/>
<keyword evidence="1" id="KW-0812">Transmembrane</keyword>
<feature type="chain" id="PRO_5035281902" description="Secreted protein" evidence="2">
    <location>
        <begin position="24"/>
        <end position="87"/>
    </location>
</feature>
<reference evidence="3 4" key="1">
    <citation type="journal article" date="2021" name="bioRxiv">
        <title>The Gossypium anomalum genome as a resource for cotton improvement and evolutionary analysis of hybrid incompatibility.</title>
        <authorList>
            <person name="Grover C.E."/>
            <person name="Yuan D."/>
            <person name="Arick M.A."/>
            <person name="Miller E.R."/>
            <person name="Hu G."/>
            <person name="Peterson D.G."/>
            <person name="Wendel J.F."/>
            <person name="Udall J.A."/>
        </authorList>
    </citation>
    <scope>NUCLEOTIDE SEQUENCE [LARGE SCALE GENOMIC DNA]</scope>
    <source>
        <strain evidence="3">JFW-Udall</strain>
        <tissue evidence="3">Leaf</tissue>
    </source>
</reference>
<keyword evidence="1" id="KW-0472">Membrane</keyword>
<name>A0A8J5YH95_9ROSI</name>
<accession>A0A8J5YH95</accession>
<evidence type="ECO:0000256" key="1">
    <source>
        <dbReference type="SAM" id="Phobius"/>
    </source>
</evidence>
<dbReference type="EMBL" id="JAHUZN010000010">
    <property type="protein sequence ID" value="KAG8481227.1"/>
    <property type="molecule type" value="Genomic_DNA"/>
</dbReference>
<feature type="transmembrane region" description="Helical" evidence="1">
    <location>
        <begin position="39"/>
        <end position="58"/>
    </location>
</feature>
<evidence type="ECO:0000256" key="2">
    <source>
        <dbReference type="SAM" id="SignalP"/>
    </source>
</evidence>
<feature type="signal peptide" evidence="2">
    <location>
        <begin position="1"/>
        <end position="23"/>
    </location>
</feature>
<keyword evidence="4" id="KW-1185">Reference proteome</keyword>
<sequence length="87" mass="9763">MSSMLCILVILLSLSLLLPPSSTTNTPKSWPSKTASMSSMLYPLVMHQAVVVLIIHPWESTVLIHHTVTRKKESITRTAQFNGYQIR</sequence>
<evidence type="ECO:0000313" key="4">
    <source>
        <dbReference type="Proteomes" id="UP000701853"/>
    </source>
</evidence>
<organism evidence="3 4">
    <name type="scientific">Gossypium anomalum</name>
    <dbReference type="NCBI Taxonomy" id="47600"/>
    <lineage>
        <taxon>Eukaryota</taxon>
        <taxon>Viridiplantae</taxon>
        <taxon>Streptophyta</taxon>
        <taxon>Embryophyta</taxon>
        <taxon>Tracheophyta</taxon>
        <taxon>Spermatophyta</taxon>
        <taxon>Magnoliopsida</taxon>
        <taxon>eudicotyledons</taxon>
        <taxon>Gunneridae</taxon>
        <taxon>Pentapetalae</taxon>
        <taxon>rosids</taxon>
        <taxon>malvids</taxon>
        <taxon>Malvales</taxon>
        <taxon>Malvaceae</taxon>
        <taxon>Malvoideae</taxon>
        <taxon>Gossypium</taxon>
    </lineage>
</organism>
<dbReference type="AlphaFoldDB" id="A0A8J5YH95"/>
<evidence type="ECO:0008006" key="5">
    <source>
        <dbReference type="Google" id="ProtNLM"/>
    </source>
</evidence>
<gene>
    <name evidence="3" type="ORF">CXB51_026004</name>
</gene>
<evidence type="ECO:0000313" key="3">
    <source>
        <dbReference type="EMBL" id="KAG8481227.1"/>
    </source>
</evidence>
<keyword evidence="2" id="KW-0732">Signal</keyword>
<comment type="caution">
    <text evidence="3">The sequence shown here is derived from an EMBL/GenBank/DDBJ whole genome shotgun (WGS) entry which is preliminary data.</text>
</comment>
<dbReference type="Proteomes" id="UP000701853">
    <property type="component" value="Chromosome 10"/>
</dbReference>
<keyword evidence="1" id="KW-1133">Transmembrane helix</keyword>
<protein>
    <recommendedName>
        <fullName evidence="5">Secreted protein</fullName>
    </recommendedName>
</protein>